<organism evidence="1 2">
    <name type="scientific">Papio cynocephalus associated smacovirus</name>
    <dbReference type="NCBI Taxonomy" id="2213168"/>
    <lineage>
        <taxon>Viruses</taxon>
        <taxon>Monodnaviria</taxon>
        <taxon>Shotokuvirae</taxon>
        <taxon>Cressdnaviricota</taxon>
        <taxon>Arfiviricetes</taxon>
        <taxon>Cremevirales</taxon>
        <taxon>Smacoviridae</taxon>
        <taxon>Babosmacovirus</taxon>
        <taxon>Babosmacovirus babas1</taxon>
    </lineage>
</organism>
<evidence type="ECO:0000313" key="1">
    <source>
        <dbReference type="EMBL" id="BBE29377.1"/>
    </source>
</evidence>
<sequence length="359" mass="39983">MVIVKVSETYDLSTVPNKIGLIGIHTPDAPLISRNYPGLLMQCKKMRFVSCDVKMACASILPADPLQVGVEAGDIAPQDLFNPILYKAMGNVGMSQLELRLQGLDRTANDRPVSLEGCSLIESQANALPDDVDNWQVYYALLSNRHGWKTAMPQQGLVMKNLYPIVHHKLYQFGDNGYETDTNNEWRDESFINIPNGTDATASTGQRTVVQEIRNRFMIGKSERMPAFNTTCIVPEMNEDVEDTVQAVAVSGINRAPGISGYMPNDSFNGQTSMPLIPRIYVGAVIMPPAKLNRLYYRCTVSWLIEFSEIRPISEVMDWQALARFGQTVYFTDYVQASTQMANSTAIVDTTGMDIEKVM</sequence>
<proteinExistence type="predicted"/>
<accession>A0A455R3U1</accession>
<dbReference type="GeneID" id="80535248"/>
<dbReference type="InterPro" id="IPR057000">
    <property type="entry name" value="Smaco_capsid"/>
</dbReference>
<dbReference type="Proteomes" id="UP000682938">
    <property type="component" value="Segment"/>
</dbReference>
<dbReference type="RefSeq" id="YP_010797463.1">
    <property type="nucleotide sequence ID" value="NC_076173.1"/>
</dbReference>
<dbReference type="Pfam" id="PF23784">
    <property type="entry name" value="Smaco_capsid"/>
    <property type="match status" value="1"/>
</dbReference>
<dbReference type="EMBL" id="LC386204">
    <property type="protein sequence ID" value="BBE29377.1"/>
    <property type="molecule type" value="Genomic_DNA"/>
</dbReference>
<dbReference type="KEGG" id="vg:80535248"/>
<protein>
    <submittedName>
        <fullName evidence="1">Capsid protein</fullName>
    </submittedName>
</protein>
<evidence type="ECO:0000313" key="2">
    <source>
        <dbReference type="Proteomes" id="UP000682938"/>
    </source>
</evidence>
<reference evidence="1 2" key="1">
    <citation type="journal article" date="2019" name="Sci. Rep.">
        <title>Discovery and genetic characterization of diverse smacoviruses in Zambian non-human primates.</title>
        <authorList>
            <person name="Anindita P.D."/>
            <person name="Sasaki M."/>
            <person name="Gonzalez G."/>
            <person name="Phongphaew W."/>
            <person name="Carr M."/>
            <person name="Hang'ombe B.M."/>
            <person name="Mweene A.S."/>
            <person name="Ito K."/>
            <person name="Orba Y."/>
            <person name="Sawa H."/>
        </authorList>
    </citation>
    <scope>NUCLEOTIDE SEQUENCE [LARGE SCALE GENOMIC DNA]</scope>
    <source>
        <strain evidence="1 2">2/ZM09-71</strain>
    </source>
</reference>
<keyword evidence="2" id="KW-1185">Reference proteome</keyword>
<name>A0A455R3U1_9VIRU</name>